<sequence>MSSSSSSKTSPPPTRRCPPCCNKRARMRRVPVQATLEDFFKALRGSDLEIHLNAQVDAARAVELVGWSDRALLKSALGTTLAKTTVDRALFDEAFDHFFRFSSFENLAAPGGAVRPGVQPGADATPAQDPPEQSPKNQTATGSGGPGGCQGSGGQALSQLLLSGDSAALAKRMQEAAREVGLTDIWFFTQKGFYTQKIQQAMGLELLDREISDAKRQTLAPERAKELELARKKLFEEVRNFVERKLALFGTAPTRQLHDDFLQTQKLSNIEKRDFARMHVIVSKIAKRLADRHSRRKKQRVRGQLDFRKTLRKNAAYDGVMFETFWRSKVVDRPRVVAICDVSGSVRQYARFLLLFLHSLGEQVSDVRSFAFTNHLVDVSDTFELLPVEQAVDKVMQAVGGSGTDYGQTLLDIEEQLLGDIDRRTTVLILGDARNNRGEAHVEVMKQLYERARRVIWLNPEPTSFWGLGDSEMKRYAPYCHIARECNSLTHLESTLDALLRTHSASA</sequence>
<dbReference type="PANTHER" id="PTHR39338:SF5">
    <property type="entry name" value="BLR6139 PROTEIN"/>
    <property type="match status" value="1"/>
</dbReference>
<dbReference type="AlphaFoldDB" id="A0A7Y8KWJ9"/>
<dbReference type="Pfam" id="PF05762">
    <property type="entry name" value="VWA_CoxE"/>
    <property type="match status" value="1"/>
</dbReference>
<protein>
    <submittedName>
        <fullName evidence="2">VWA domain-containing protein</fullName>
    </submittedName>
</protein>
<gene>
    <name evidence="2" type="ORF">F3K02_07460</name>
</gene>
<feature type="region of interest" description="Disordered" evidence="1">
    <location>
        <begin position="1"/>
        <end position="20"/>
    </location>
</feature>
<dbReference type="PANTHER" id="PTHR39338">
    <property type="entry name" value="BLL5662 PROTEIN-RELATED"/>
    <property type="match status" value="1"/>
</dbReference>
<feature type="region of interest" description="Disordered" evidence="1">
    <location>
        <begin position="112"/>
        <end position="155"/>
    </location>
</feature>
<evidence type="ECO:0000256" key="1">
    <source>
        <dbReference type="SAM" id="MobiDB-lite"/>
    </source>
</evidence>
<evidence type="ECO:0000313" key="3">
    <source>
        <dbReference type="Proteomes" id="UP000545507"/>
    </source>
</evidence>
<accession>A0A7Y8KWJ9</accession>
<keyword evidence="3" id="KW-1185">Reference proteome</keyword>
<dbReference type="InterPro" id="IPR036465">
    <property type="entry name" value="vWFA_dom_sf"/>
</dbReference>
<name>A0A7Y8KWJ9_9BURK</name>
<dbReference type="InterPro" id="IPR008912">
    <property type="entry name" value="Uncharacterised_CoxE"/>
</dbReference>
<evidence type="ECO:0000313" key="2">
    <source>
        <dbReference type="EMBL" id="NWF45089.1"/>
    </source>
</evidence>
<dbReference type="PIRSF" id="PIRSF010256">
    <property type="entry name" value="CoxE_vWa"/>
    <property type="match status" value="1"/>
</dbReference>
<proteinExistence type="predicted"/>
<dbReference type="EMBL" id="VYGV01000006">
    <property type="protein sequence ID" value="NWF45089.1"/>
    <property type="molecule type" value="Genomic_DNA"/>
</dbReference>
<dbReference type="SUPFAM" id="SSF53300">
    <property type="entry name" value="vWA-like"/>
    <property type="match status" value="1"/>
</dbReference>
<comment type="caution">
    <text evidence="2">The sequence shown here is derived from an EMBL/GenBank/DDBJ whole genome shotgun (WGS) entry which is preliminary data.</text>
</comment>
<feature type="compositionally biased region" description="Gly residues" evidence="1">
    <location>
        <begin position="142"/>
        <end position="154"/>
    </location>
</feature>
<dbReference type="InterPro" id="IPR011195">
    <property type="entry name" value="UCP010256"/>
</dbReference>
<reference evidence="2 3" key="1">
    <citation type="submission" date="2019-09" db="EMBL/GenBank/DDBJ databases">
        <title>Hydrogenophaga aromatica sp. nov., isolated from a para-xylene-degrading enrichment culture.</title>
        <authorList>
            <person name="Tancsics A."/>
            <person name="Banerjee S."/>
        </authorList>
    </citation>
    <scope>NUCLEOTIDE SEQUENCE [LARGE SCALE GENOMIC DNA]</scope>
    <source>
        <strain evidence="2 3">D2P1</strain>
    </source>
</reference>
<organism evidence="2 3">
    <name type="scientific">Hydrogenophaga aromaticivorans</name>
    <dbReference type="NCBI Taxonomy" id="2610898"/>
    <lineage>
        <taxon>Bacteria</taxon>
        <taxon>Pseudomonadati</taxon>
        <taxon>Pseudomonadota</taxon>
        <taxon>Betaproteobacteria</taxon>
        <taxon>Burkholderiales</taxon>
        <taxon>Comamonadaceae</taxon>
        <taxon>Hydrogenophaga</taxon>
    </lineage>
</organism>
<dbReference type="Proteomes" id="UP000545507">
    <property type="component" value="Unassembled WGS sequence"/>
</dbReference>